<evidence type="ECO:0000259" key="2">
    <source>
        <dbReference type="Pfam" id="PF02470"/>
    </source>
</evidence>
<keyword evidence="1" id="KW-1133">Transmembrane helix</keyword>
<dbReference type="Pfam" id="PF02470">
    <property type="entry name" value="MlaD"/>
    <property type="match status" value="1"/>
</dbReference>
<evidence type="ECO:0000256" key="1">
    <source>
        <dbReference type="SAM" id="Phobius"/>
    </source>
</evidence>
<feature type="domain" description="Mce/MlaD" evidence="2">
    <location>
        <begin position="65"/>
        <end position="127"/>
    </location>
</feature>
<evidence type="ECO:0000313" key="3">
    <source>
        <dbReference type="EMBL" id="RMW95029.1"/>
    </source>
</evidence>
<dbReference type="PANTHER" id="PTHR33371">
    <property type="entry name" value="INTERMEMBRANE PHOSPHOLIPID TRANSPORT SYSTEM BINDING PROTEIN MLAD-RELATED"/>
    <property type="match status" value="1"/>
</dbReference>
<accession>A0A3M6R8M3</accession>
<evidence type="ECO:0000313" key="4">
    <source>
        <dbReference type="EMBL" id="RMX11200.1"/>
    </source>
</evidence>
<organism evidence="3 5">
    <name type="scientific">Allofranklinella schreckenbergeri</name>
    <dbReference type="NCBI Taxonomy" id="1076744"/>
    <lineage>
        <taxon>Bacteria</taxon>
        <taxon>Pseudomonadati</taxon>
        <taxon>Pseudomonadota</taxon>
        <taxon>Betaproteobacteria</taxon>
        <taxon>Burkholderiales</taxon>
        <taxon>Comamonadaceae</taxon>
        <taxon>Allofranklinella</taxon>
    </lineage>
</organism>
<feature type="transmembrane region" description="Helical" evidence="1">
    <location>
        <begin position="33"/>
        <end position="57"/>
    </location>
</feature>
<dbReference type="Proteomes" id="UP000267521">
    <property type="component" value="Unassembled WGS sequence"/>
</dbReference>
<dbReference type="Proteomes" id="UP000281171">
    <property type="component" value="Unassembled WGS sequence"/>
</dbReference>
<proteinExistence type="predicted"/>
<keyword evidence="1" id="KW-0812">Transmembrane</keyword>
<keyword evidence="1" id="KW-0472">Membrane</keyword>
<gene>
    <name evidence="4" type="ORF">EBQ24_01865</name>
    <name evidence="3" type="ORF">EBQ26_11775</name>
</gene>
<dbReference type="EMBL" id="RDQM01000020">
    <property type="protein sequence ID" value="RMW95029.1"/>
    <property type="molecule type" value="Genomic_DNA"/>
</dbReference>
<evidence type="ECO:0000313" key="5">
    <source>
        <dbReference type="Proteomes" id="UP000267521"/>
    </source>
</evidence>
<accession>A0A3M6PVA1</accession>
<dbReference type="RefSeq" id="WP_122239403.1">
    <property type="nucleotide sequence ID" value="NZ_RDQK01000004.1"/>
</dbReference>
<name>A0A3M6PVA1_9BURK</name>
<comment type="caution">
    <text evidence="3">The sequence shown here is derived from an EMBL/GenBank/DDBJ whole genome shotgun (WGS) entry which is preliminary data.</text>
</comment>
<dbReference type="EMBL" id="RDQK01000004">
    <property type="protein sequence ID" value="RMX11200.1"/>
    <property type="molecule type" value="Genomic_DNA"/>
</dbReference>
<protein>
    <submittedName>
        <fullName evidence="3">MCE family protein</fullName>
    </submittedName>
</protein>
<evidence type="ECO:0000313" key="6">
    <source>
        <dbReference type="Proteomes" id="UP000281171"/>
    </source>
</evidence>
<dbReference type="InterPro" id="IPR003399">
    <property type="entry name" value="Mce/MlaD"/>
</dbReference>
<reference evidence="5 6" key="1">
    <citation type="submission" date="2018-10" db="EMBL/GenBank/DDBJ databases">
        <title>Comamonadaceae CDC group NO-1 genome sequencing and assembly.</title>
        <authorList>
            <person name="Bernier A.-M."/>
            <person name="Bernard K."/>
        </authorList>
    </citation>
    <scope>NUCLEOTIDE SEQUENCE [LARGE SCALE GENOMIC DNA]</scope>
    <source>
        <strain evidence="4 6">NML180581</strain>
        <strain evidence="3 5">NML970147</strain>
    </source>
</reference>
<dbReference type="InterPro" id="IPR052336">
    <property type="entry name" value="MlaD_Phospholipid_Transporter"/>
</dbReference>
<sequence>MSQEPSPSAPAAAASAPAVSSLGLAPLKPIRHLYFKAVLLMALTLVLSGAALGYLFYARGAFEEKQTLILTTDDSEGVTVGMDLTFSGFPIGSVRKIELADDGSVRILIDVPVRNAHRLRESSIFTMVRSILGATSLKAYTSDWEDAPLPDNAVRTVLYGDASAEIPQLMASTRNLINNLTGLTATDSHLAQSLERVSALGQDLARSVGDGGMLKVLLGQGEDLQALQRALVQVNTLLASVNRVVGRADAQVFGPKGLMRDAQSATRQLARLLEETRASLKQVDAILADAKTISGQVSESSADLASLRASVESNLRQIDALMGQLQNTWPFAKEHQLTLP</sequence>
<dbReference type="PANTHER" id="PTHR33371:SF4">
    <property type="entry name" value="INTERMEMBRANE PHOSPHOLIPID TRANSPORT SYSTEM BINDING PROTEIN MLAD"/>
    <property type="match status" value="1"/>
</dbReference>
<dbReference type="AlphaFoldDB" id="A0A3M6PVA1"/>